<protein>
    <submittedName>
        <fullName evidence="2">Uncharacterized protein</fullName>
    </submittedName>
</protein>
<feature type="transmembrane region" description="Helical" evidence="1">
    <location>
        <begin position="176"/>
        <end position="204"/>
    </location>
</feature>
<gene>
    <name evidence="2" type="ORF">GCM10007377_09710</name>
</gene>
<evidence type="ECO:0000313" key="2">
    <source>
        <dbReference type="EMBL" id="GGI14193.1"/>
    </source>
</evidence>
<feature type="transmembrane region" description="Helical" evidence="1">
    <location>
        <begin position="132"/>
        <end position="156"/>
    </location>
</feature>
<dbReference type="AlphaFoldDB" id="A0A8J3APR4"/>
<dbReference type="Proteomes" id="UP000619536">
    <property type="component" value="Unassembled WGS sequence"/>
</dbReference>
<feature type="transmembrane region" description="Helical" evidence="1">
    <location>
        <begin position="243"/>
        <end position="262"/>
    </location>
</feature>
<keyword evidence="3" id="KW-1185">Reference proteome</keyword>
<evidence type="ECO:0000256" key="1">
    <source>
        <dbReference type="SAM" id="Phobius"/>
    </source>
</evidence>
<organism evidence="2 3">
    <name type="scientific">Galliscardovia ingluviei</name>
    <dbReference type="NCBI Taxonomy" id="1769422"/>
    <lineage>
        <taxon>Bacteria</taxon>
        <taxon>Bacillati</taxon>
        <taxon>Actinomycetota</taxon>
        <taxon>Actinomycetes</taxon>
        <taxon>Bifidobacteriales</taxon>
        <taxon>Bifidobacteriaceae</taxon>
        <taxon>Galliscardovia</taxon>
    </lineage>
</organism>
<evidence type="ECO:0000313" key="3">
    <source>
        <dbReference type="Proteomes" id="UP000619536"/>
    </source>
</evidence>
<accession>A0A8J3APR4</accession>
<sequence>MLNAGPLIAFGMATSILPLWLYVSLRLLDNLRSMRFIIANLVMMAVCLFAHPRIAFTWLLFIVPFIVVKLSLKYILGMLGVCAAGAVALFAYMTTHYQSSRYFNPSSWFHTFVPTRTLPASIGVLVTDNIAGPAGILVAMVAIGAVGIVIIAPWYLRHATKSVNNSVRRESVAIGILVIAVSTVYVCSAAVTGWFANIVTAVWYRGETRPITMLPLLFIILFSYTLSVLWYGATIERLAWRQVVCGIAVFMICSICLVGQVANPLRTDLRNTLIDNTSLHNDNPHEQMTTQKYRVLADVAQRVDTDDVVIADPLNGSMYGTAAFGTDMLYPIYNPKAEKNGAIFGQVERAFASGDPQQVEQTVCPISQQGEEYFLDMGQQAPSLQMFTFKEQYDPFHDEQIINSYVDKGVLQPVQDYSHLAPRGEQWKLYRFSCR</sequence>
<reference evidence="2" key="2">
    <citation type="submission" date="2020-09" db="EMBL/GenBank/DDBJ databases">
        <authorList>
            <person name="Sun Q."/>
            <person name="Sedlacek I."/>
        </authorList>
    </citation>
    <scope>NUCLEOTIDE SEQUENCE</scope>
    <source>
        <strain evidence="2">CCM 8606</strain>
    </source>
</reference>
<name>A0A8J3APR4_9BIFI</name>
<comment type="caution">
    <text evidence="2">The sequence shown here is derived from an EMBL/GenBank/DDBJ whole genome shotgun (WGS) entry which is preliminary data.</text>
</comment>
<keyword evidence="1" id="KW-0812">Transmembrane</keyword>
<keyword evidence="1" id="KW-1133">Transmembrane helix</keyword>
<feature type="transmembrane region" description="Helical" evidence="1">
    <location>
        <begin position="37"/>
        <end position="68"/>
    </location>
</feature>
<proteinExistence type="predicted"/>
<feature type="transmembrane region" description="Helical" evidence="1">
    <location>
        <begin position="6"/>
        <end position="25"/>
    </location>
</feature>
<dbReference type="InterPro" id="IPR046671">
    <property type="entry name" value="DUF6541"/>
</dbReference>
<dbReference type="Pfam" id="PF20176">
    <property type="entry name" value="DUF6541"/>
    <property type="match status" value="1"/>
</dbReference>
<dbReference type="EMBL" id="BMDH01000002">
    <property type="protein sequence ID" value="GGI14193.1"/>
    <property type="molecule type" value="Genomic_DNA"/>
</dbReference>
<keyword evidence="1" id="KW-0472">Membrane</keyword>
<reference evidence="2" key="1">
    <citation type="journal article" date="2014" name="Int. J. Syst. Evol. Microbiol.">
        <title>Complete genome sequence of Corynebacterium casei LMG S-19264T (=DSM 44701T), isolated from a smear-ripened cheese.</title>
        <authorList>
            <consortium name="US DOE Joint Genome Institute (JGI-PGF)"/>
            <person name="Walter F."/>
            <person name="Albersmeier A."/>
            <person name="Kalinowski J."/>
            <person name="Ruckert C."/>
        </authorList>
    </citation>
    <scope>NUCLEOTIDE SEQUENCE</scope>
    <source>
        <strain evidence="2">CCM 8606</strain>
    </source>
</reference>
<feature type="transmembrane region" description="Helical" evidence="1">
    <location>
        <begin position="210"/>
        <end position="231"/>
    </location>
</feature>
<feature type="transmembrane region" description="Helical" evidence="1">
    <location>
        <begin position="74"/>
        <end position="95"/>
    </location>
</feature>